<evidence type="ECO:0008006" key="3">
    <source>
        <dbReference type="Google" id="ProtNLM"/>
    </source>
</evidence>
<dbReference type="EMBL" id="JADILX010000120">
    <property type="protein sequence ID" value="MBO8486322.1"/>
    <property type="molecule type" value="Genomic_DNA"/>
</dbReference>
<dbReference type="AlphaFoldDB" id="A0A9D9J5Q7"/>
<name>A0A9D9J5Q7_9BACT</name>
<reference evidence="1" key="2">
    <citation type="journal article" date="2021" name="PeerJ">
        <title>Extensive microbial diversity within the chicken gut microbiome revealed by metagenomics and culture.</title>
        <authorList>
            <person name="Gilroy R."/>
            <person name="Ravi A."/>
            <person name="Getino M."/>
            <person name="Pursley I."/>
            <person name="Horton D.L."/>
            <person name="Alikhan N.F."/>
            <person name="Baker D."/>
            <person name="Gharbi K."/>
            <person name="Hall N."/>
            <person name="Watson M."/>
            <person name="Adriaenssens E.M."/>
            <person name="Foster-Nyarko E."/>
            <person name="Jarju S."/>
            <person name="Secka A."/>
            <person name="Antonio M."/>
            <person name="Oren A."/>
            <person name="Chaudhuri R.R."/>
            <person name="La Ragione R."/>
            <person name="Hildebrand F."/>
            <person name="Pallen M.J."/>
        </authorList>
    </citation>
    <scope>NUCLEOTIDE SEQUENCE</scope>
    <source>
        <strain evidence="1">B2-16538</strain>
    </source>
</reference>
<comment type="caution">
    <text evidence="1">The sequence shown here is derived from an EMBL/GenBank/DDBJ whole genome shotgun (WGS) entry which is preliminary data.</text>
</comment>
<proteinExistence type="predicted"/>
<gene>
    <name evidence="1" type="ORF">IAB78_07860</name>
</gene>
<evidence type="ECO:0000313" key="1">
    <source>
        <dbReference type="EMBL" id="MBO8486322.1"/>
    </source>
</evidence>
<protein>
    <recommendedName>
        <fullName evidence="3">Lipoprotein</fullName>
    </recommendedName>
</protein>
<dbReference type="PROSITE" id="PS51257">
    <property type="entry name" value="PROKAR_LIPOPROTEIN"/>
    <property type="match status" value="1"/>
</dbReference>
<reference evidence="1" key="1">
    <citation type="submission" date="2020-10" db="EMBL/GenBank/DDBJ databases">
        <authorList>
            <person name="Gilroy R."/>
        </authorList>
    </citation>
    <scope>NUCLEOTIDE SEQUENCE</scope>
    <source>
        <strain evidence="1">B2-16538</strain>
    </source>
</reference>
<sequence>MKRRLPSVVVVLISAIILAVACSVKEDRGDCPCRLVFDFSGVDCEDSHGISLSVMSSDGFLFQDSLVLVPPSCMEYVVYVPQRQLAVNIHEGAEGLFTPGDGLSIPEGMQCPPLYLYCAAIDATCETAVCAPVLYKNYCIVTLQFETGSMPLPFSVRITGNISGYDRYGRPKQGKFSHVPELDADGICRVRVPRQTDGSLRMEIVEEGKVLREFALGEIINASGYDWSLPALRDVTLEIDYSKTDVIFRVEGWEDESVFEVVI</sequence>
<organism evidence="1 2">
    <name type="scientific">Candidatus Cryptobacteroides excrementavium</name>
    <dbReference type="NCBI Taxonomy" id="2840759"/>
    <lineage>
        <taxon>Bacteria</taxon>
        <taxon>Pseudomonadati</taxon>
        <taxon>Bacteroidota</taxon>
        <taxon>Bacteroidia</taxon>
        <taxon>Bacteroidales</taxon>
        <taxon>Candidatus Cryptobacteroides</taxon>
    </lineage>
</organism>
<evidence type="ECO:0000313" key="2">
    <source>
        <dbReference type="Proteomes" id="UP000823750"/>
    </source>
</evidence>
<dbReference type="Proteomes" id="UP000823750">
    <property type="component" value="Unassembled WGS sequence"/>
</dbReference>
<accession>A0A9D9J5Q7</accession>